<dbReference type="InterPro" id="IPR003675">
    <property type="entry name" value="Rce1/LyrA-like_dom"/>
</dbReference>
<keyword evidence="1" id="KW-0472">Membrane</keyword>
<dbReference type="GO" id="GO:0008237">
    <property type="term" value="F:metallopeptidase activity"/>
    <property type="evidence" value="ECO:0007669"/>
    <property type="project" value="UniProtKB-KW"/>
</dbReference>
<proteinExistence type="predicted"/>
<evidence type="ECO:0000256" key="1">
    <source>
        <dbReference type="SAM" id="Phobius"/>
    </source>
</evidence>
<comment type="caution">
    <text evidence="3">The sequence shown here is derived from an EMBL/GenBank/DDBJ whole genome shotgun (WGS) entry which is preliminary data.</text>
</comment>
<feature type="transmembrane region" description="Helical" evidence="1">
    <location>
        <begin position="221"/>
        <end position="240"/>
    </location>
</feature>
<evidence type="ECO:0000313" key="3">
    <source>
        <dbReference type="EMBL" id="MBU3851046.1"/>
    </source>
</evidence>
<sequence>MACAPRHPMNKFTELLIIIFIVLLPLGSLLYPEQSLSQDVYTFSVNWQFTVFQVILSCFFIYRAQSLFRTTFFSKNSCTENNKKATLGDTTNSGFFHKGLWAFLALIALLQLSYGLNLGAKKLGYPAINVILPPLNLSLVISLAIAALWEEVLYRWYGPLVFYHVYDALYKHTKDKKPWQKVLVLFTEIFFCLIFALAHLHEGIPGTVNAFVSALILRYTVYKTSSFIPGFIAHYAYNLIQFALL</sequence>
<keyword evidence="3" id="KW-0482">Metalloprotease</keyword>
<feature type="transmembrane region" description="Helical" evidence="1">
    <location>
        <begin position="182"/>
        <end position="201"/>
    </location>
</feature>
<dbReference type="GO" id="GO:0004175">
    <property type="term" value="F:endopeptidase activity"/>
    <property type="evidence" value="ECO:0007669"/>
    <property type="project" value="UniProtKB-ARBA"/>
</dbReference>
<dbReference type="AlphaFoldDB" id="A0A9E2L5Y5"/>
<keyword evidence="3" id="KW-0645">Protease</keyword>
<dbReference type="Proteomes" id="UP000823914">
    <property type="component" value="Unassembled WGS sequence"/>
</dbReference>
<keyword evidence="3" id="KW-0378">Hydrolase</keyword>
<feature type="transmembrane region" description="Helical" evidence="1">
    <location>
        <begin position="12"/>
        <end position="31"/>
    </location>
</feature>
<keyword evidence="1" id="KW-1133">Transmembrane helix</keyword>
<dbReference type="GO" id="GO:0080120">
    <property type="term" value="P:CAAX-box protein maturation"/>
    <property type="evidence" value="ECO:0007669"/>
    <property type="project" value="UniProtKB-ARBA"/>
</dbReference>
<accession>A0A9E2L5Y5</accession>
<feature type="transmembrane region" description="Helical" evidence="1">
    <location>
        <begin position="100"/>
        <end position="120"/>
    </location>
</feature>
<dbReference type="EMBL" id="JAHLFV010000245">
    <property type="protein sequence ID" value="MBU3851046.1"/>
    <property type="molecule type" value="Genomic_DNA"/>
</dbReference>
<evidence type="ECO:0000313" key="4">
    <source>
        <dbReference type="Proteomes" id="UP000823914"/>
    </source>
</evidence>
<feature type="transmembrane region" description="Helical" evidence="1">
    <location>
        <begin position="127"/>
        <end position="148"/>
    </location>
</feature>
<keyword evidence="1" id="KW-0812">Transmembrane</keyword>
<gene>
    <name evidence="3" type="ORF">IAA16_10800</name>
</gene>
<name>A0A9E2L5Y5_9SPIR</name>
<feature type="transmembrane region" description="Helical" evidence="1">
    <location>
        <begin position="43"/>
        <end position="62"/>
    </location>
</feature>
<organism evidence="3 4">
    <name type="scientific">Candidatus Treponema excrementipullorum</name>
    <dbReference type="NCBI Taxonomy" id="2838768"/>
    <lineage>
        <taxon>Bacteria</taxon>
        <taxon>Pseudomonadati</taxon>
        <taxon>Spirochaetota</taxon>
        <taxon>Spirochaetia</taxon>
        <taxon>Spirochaetales</taxon>
        <taxon>Treponemataceae</taxon>
        <taxon>Treponema</taxon>
    </lineage>
</organism>
<reference evidence="3" key="1">
    <citation type="journal article" date="2021" name="PeerJ">
        <title>Extensive microbial diversity within the chicken gut microbiome revealed by metagenomics and culture.</title>
        <authorList>
            <person name="Gilroy R."/>
            <person name="Ravi A."/>
            <person name="Getino M."/>
            <person name="Pursley I."/>
            <person name="Horton D.L."/>
            <person name="Alikhan N.F."/>
            <person name="Baker D."/>
            <person name="Gharbi K."/>
            <person name="Hall N."/>
            <person name="Watson M."/>
            <person name="Adriaenssens E.M."/>
            <person name="Foster-Nyarko E."/>
            <person name="Jarju S."/>
            <person name="Secka A."/>
            <person name="Antonio M."/>
            <person name="Oren A."/>
            <person name="Chaudhuri R.R."/>
            <person name="La Ragione R."/>
            <person name="Hildebrand F."/>
            <person name="Pallen M.J."/>
        </authorList>
    </citation>
    <scope>NUCLEOTIDE SEQUENCE</scope>
    <source>
        <strain evidence="3">Gambia15-2214</strain>
    </source>
</reference>
<evidence type="ECO:0000259" key="2">
    <source>
        <dbReference type="Pfam" id="PF02517"/>
    </source>
</evidence>
<reference evidence="3" key="2">
    <citation type="submission" date="2021-04" db="EMBL/GenBank/DDBJ databases">
        <authorList>
            <person name="Gilroy R."/>
        </authorList>
    </citation>
    <scope>NUCLEOTIDE SEQUENCE</scope>
    <source>
        <strain evidence="3">Gambia15-2214</strain>
    </source>
</reference>
<dbReference type="Pfam" id="PF02517">
    <property type="entry name" value="Rce1-like"/>
    <property type="match status" value="1"/>
</dbReference>
<feature type="domain" description="CAAX prenyl protease 2/Lysostaphin resistance protein A-like" evidence="2">
    <location>
        <begin position="137"/>
        <end position="240"/>
    </location>
</feature>
<protein>
    <submittedName>
        <fullName evidence="3">CPBP family intramembrane metalloprotease</fullName>
    </submittedName>
</protein>